<protein>
    <submittedName>
        <fullName evidence="1">Multidrug transporter</fullName>
    </submittedName>
</protein>
<dbReference type="EMBL" id="WISZ01000084">
    <property type="protein sequence ID" value="MQX08655.1"/>
    <property type="molecule type" value="Genomic_DNA"/>
</dbReference>
<comment type="caution">
    <text evidence="1">The sequence shown here is derived from an EMBL/GenBank/DDBJ whole genome shotgun (WGS) entry which is preliminary data.</text>
</comment>
<dbReference type="Pfam" id="PF02635">
    <property type="entry name" value="DsrE"/>
    <property type="match status" value="1"/>
</dbReference>
<gene>
    <name evidence="1" type="ORF">GHK48_10240</name>
</gene>
<dbReference type="RefSeq" id="WP_060563267.1">
    <property type="nucleotide sequence ID" value="NZ_BJNI01000005.1"/>
</dbReference>
<dbReference type="AlphaFoldDB" id="A0A844A9Z4"/>
<dbReference type="SUPFAM" id="SSF75169">
    <property type="entry name" value="DsrEFH-like"/>
    <property type="match status" value="1"/>
</dbReference>
<name>A0A844A9Z4_RHIFR</name>
<dbReference type="InterPro" id="IPR027396">
    <property type="entry name" value="DsrEFH-like"/>
</dbReference>
<reference evidence="1 2" key="1">
    <citation type="journal article" date="2013" name="Genome Biol.">
        <title>Comparative genomics of the core and accessory genomes of 48 Sinorhizobium strains comprising five genospecies.</title>
        <authorList>
            <person name="Sugawara M."/>
            <person name="Epstein B."/>
            <person name="Badgley B.D."/>
            <person name="Unno T."/>
            <person name="Xu L."/>
            <person name="Reese J."/>
            <person name="Gyaneshwar P."/>
            <person name="Denny R."/>
            <person name="Mudge J."/>
            <person name="Bharti A.K."/>
            <person name="Farmer A.D."/>
            <person name="May G.D."/>
            <person name="Woodward J.E."/>
            <person name="Medigue C."/>
            <person name="Vallenet D."/>
            <person name="Lajus A."/>
            <person name="Rouy Z."/>
            <person name="Martinez-Vaz B."/>
            <person name="Tiffin P."/>
            <person name="Young N.D."/>
            <person name="Sadowsky M.J."/>
        </authorList>
    </citation>
    <scope>NUCLEOTIDE SEQUENCE [LARGE SCALE GENOMIC DNA]</scope>
    <source>
        <strain evidence="1 2">USDA205</strain>
    </source>
</reference>
<dbReference type="Gene3D" id="3.40.1260.10">
    <property type="entry name" value="DsrEFH-like"/>
    <property type="match status" value="1"/>
</dbReference>
<accession>A0A844A9Z4</accession>
<evidence type="ECO:0000313" key="2">
    <source>
        <dbReference type="Proteomes" id="UP000466694"/>
    </source>
</evidence>
<organism evidence="1 2">
    <name type="scientific">Rhizobium fredii</name>
    <name type="common">Sinorhizobium fredii</name>
    <dbReference type="NCBI Taxonomy" id="380"/>
    <lineage>
        <taxon>Bacteria</taxon>
        <taxon>Pseudomonadati</taxon>
        <taxon>Pseudomonadota</taxon>
        <taxon>Alphaproteobacteria</taxon>
        <taxon>Hyphomicrobiales</taxon>
        <taxon>Rhizobiaceae</taxon>
        <taxon>Sinorhizobium/Ensifer group</taxon>
        <taxon>Sinorhizobium</taxon>
    </lineage>
</organism>
<sequence>MAKILVHVTVGPNDPTRAALAFFVARAVLEEGHHLVLFVAGDGVHLLTPESAASVEGLGSGKLSDHFEAINAATAEKAEIYFSGMSAKARSISPDAIVLRGAAPGNPNKLVQLIAQSDKVISY</sequence>
<dbReference type="InterPro" id="IPR003787">
    <property type="entry name" value="Sulphur_relay_DsrE/F-like"/>
</dbReference>
<evidence type="ECO:0000313" key="1">
    <source>
        <dbReference type="EMBL" id="MQX08655.1"/>
    </source>
</evidence>
<proteinExistence type="predicted"/>
<dbReference type="Proteomes" id="UP000466694">
    <property type="component" value="Unassembled WGS sequence"/>
</dbReference>